<dbReference type="InterPro" id="IPR013083">
    <property type="entry name" value="Znf_RING/FYVE/PHD"/>
</dbReference>
<evidence type="ECO:0000259" key="1">
    <source>
        <dbReference type="PROSITE" id="PS50089"/>
    </source>
</evidence>
<proteinExistence type="predicted"/>
<accession>A0A6C0JRV8</accession>
<dbReference type="SMART" id="SM00184">
    <property type="entry name" value="RING"/>
    <property type="match status" value="1"/>
</dbReference>
<protein>
    <recommendedName>
        <fullName evidence="1">RING-type domain-containing protein</fullName>
    </recommendedName>
</protein>
<dbReference type="Gene3D" id="3.30.40.10">
    <property type="entry name" value="Zinc/RING finger domain, C3HC4 (zinc finger)"/>
    <property type="match status" value="1"/>
</dbReference>
<sequence>MPVCYICLVKNKEKFVDLVCNHSFHSQCLARIRKPVCPLCRTDITSMGNILQSIKKNECQDIAIRSLEHELAAALVQLEEYDSMIIKIIIPLVKTK</sequence>
<evidence type="ECO:0000313" key="2">
    <source>
        <dbReference type="EMBL" id="QHU08093.1"/>
    </source>
</evidence>
<dbReference type="SUPFAM" id="SSF57850">
    <property type="entry name" value="RING/U-box"/>
    <property type="match status" value="1"/>
</dbReference>
<dbReference type="PROSITE" id="PS50089">
    <property type="entry name" value="ZF_RING_2"/>
    <property type="match status" value="1"/>
</dbReference>
<dbReference type="InterPro" id="IPR001841">
    <property type="entry name" value="Znf_RING"/>
</dbReference>
<dbReference type="AlphaFoldDB" id="A0A6C0JRV8"/>
<organism evidence="2">
    <name type="scientific">viral metagenome</name>
    <dbReference type="NCBI Taxonomy" id="1070528"/>
    <lineage>
        <taxon>unclassified sequences</taxon>
        <taxon>metagenomes</taxon>
        <taxon>organismal metagenomes</taxon>
    </lineage>
</organism>
<name>A0A6C0JRV8_9ZZZZ</name>
<reference evidence="2" key="1">
    <citation type="journal article" date="2020" name="Nature">
        <title>Giant virus diversity and host interactions through global metagenomics.</title>
        <authorList>
            <person name="Schulz F."/>
            <person name="Roux S."/>
            <person name="Paez-Espino D."/>
            <person name="Jungbluth S."/>
            <person name="Walsh D.A."/>
            <person name="Denef V.J."/>
            <person name="McMahon K.D."/>
            <person name="Konstantinidis K.T."/>
            <person name="Eloe-Fadrosh E.A."/>
            <person name="Kyrpides N.C."/>
            <person name="Woyke T."/>
        </authorList>
    </citation>
    <scope>NUCLEOTIDE SEQUENCE</scope>
    <source>
        <strain evidence="2">GVMAG-S-1062768-28</strain>
    </source>
</reference>
<dbReference type="Pfam" id="PF13639">
    <property type="entry name" value="zf-RING_2"/>
    <property type="match status" value="1"/>
</dbReference>
<feature type="domain" description="RING-type" evidence="1">
    <location>
        <begin position="4"/>
        <end position="41"/>
    </location>
</feature>
<dbReference type="EMBL" id="MN740694">
    <property type="protein sequence ID" value="QHU08093.1"/>
    <property type="molecule type" value="Genomic_DNA"/>
</dbReference>